<reference evidence="1 2" key="1">
    <citation type="journal article" date="2019" name="Commun. Biol.">
        <title>The bagworm genome reveals a unique fibroin gene that provides high tensile strength.</title>
        <authorList>
            <person name="Kono N."/>
            <person name="Nakamura H."/>
            <person name="Ohtoshi R."/>
            <person name="Tomita M."/>
            <person name="Numata K."/>
            <person name="Arakawa K."/>
        </authorList>
    </citation>
    <scope>NUCLEOTIDE SEQUENCE [LARGE SCALE GENOMIC DNA]</scope>
</reference>
<name>A0A4C1YCJ2_EUMVA</name>
<evidence type="ECO:0000313" key="1">
    <source>
        <dbReference type="EMBL" id="GBP72187.1"/>
    </source>
</evidence>
<dbReference type="OrthoDB" id="269227at2759"/>
<proteinExistence type="predicted"/>
<accession>A0A4C1YCJ2</accession>
<evidence type="ECO:0000313" key="2">
    <source>
        <dbReference type="Proteomes" id="UP000299102"/>
    </source>
</evidence>
<dbReference type="AlphaFoldDB" id="A0A4C1YCJ2"/>
<comment type="caution">
    <text evidence="1">The sequence shown here is derived from an EMBL/GenBank/DDBJ whole genome shotgun (WGS) entry which is preliminary data.</text>
</comment>
<keyword evidence="2" id="KW-1185">Reference proteome</keyword>
<dbReference type="InterPro" id="IPR036188">
    <property type="entry name" value="FAD/NAD-bd_sf"/>
</dbReference>
<organism evidence="1 2">
    <name type="scientific">Eumeta variegata</name>
    <name type="common">Bagworm moth</name>
    <name type="synonym">Eumeta japonica</name>
    <dbReference type="NCBI Taxonomy" id="151549"/>
    <lineage>
        <taxon>Eukaryota</taxon>
        <taxon>Metazoa</taxon>
        <taxon>Ecdysozoa</taxon>
        <taxon>Arthropoda</taxon>
        <taxon>Hexapoda</taxon>
        <taxon>Insecta</taxon>
        <taxon>Pterygota</taxon>
        <taxon>Neoptera</taxon>
        <taxon>Endopterygota</taxon>
        <taxon>Lepidoptera</taxon>
        <taxon>Glossata</taxon>
        <taxon>Ditrysia</taxon>
        <taxon>Tineoidea</taxon>
        <taxon>Psychidae</taxon>
        <taxon>Oiketicinae</taxon>
        <taxon>Eumeta</taxon>
    </lineage>
</organism>
<sequence length="109" mass="11284">MNILDETVGAVGADATGNLLSDTTSILSNLTSLASIESTLRVLAVTVTCLAPDWPKSSEIISGTCFDFVIVGAGDASCVLARRLTEVAGWRAARRSGGDPPITSDVLYP</sequence>
<protein>
    <submittedName>
        <fullName evidence="1">Uncharacterized protein</fullName>
    </submittedName>
</protein>
<gene>
    <name evidence="1" type="ORF">EVAR_90370_1</name>
</gene>
<dbReference type="EMBL" id="BGZK01001136">
    <property type="protein sequence ID" value="GBP72187.1"/>
    <property type="molecule type" value="Genomic_DNA"/>
</dbReference>
<dbReference type="Proteomes" id="UP000299102">
    <property type="component" value="Unassembled WGS sequence"/>
</dbReference>
<dbReference type="Gene3D" id="3.50.50.60">
    <property type="entry name" value="FAD/NAD(P)-binding domain"/>
    <property type="match status" value="1"/>
</dbReference>